<dbReference type="Proteomes" id="UP000544090">
    <property type="component" value="Unassembled WGS sequence"/>
</dbReference>
<comment type="caution">
    <text evidence="3">The sequence shown here is derived from an EMBL/GenBank/DDBJ whole genome shotgun (WGS) entry which is preliminary data.</text>
</comment>
<protein>
    <submittedName>
        <fullName evidence="3">Uncharacterized protein</fullName>
    </submittedName>
</protein>
<proteinExistence type="predicted"/>
<reference evidence="3 4" key="1">
    <citation type="submission" date="2020-04" db="EMBL/GenBank/DDBJ databases">
        <title>Arthrobacter sp. nov.</title>
        <authorList>
            <person name="Liu S."/>
        </authorList>
    </citation>
    <scope>NUCLEOTIDE SEQUENCE [LARGE SCALE GENOMIC DNA]</scope>
    <source>
        <strain evidence="3 4">E918</strain>
    </source>
</reference>
<feature type="transmembrane region" description="Helical" evidence="2">
    <location>
        <begin position="117"/>
        <end position="140"/>
    </location>
</feature>
<sequence>MADQTVAAEGGASTAVVGPFTLRDVVVAVSVALLFLASVLPTAVVEGVGLNQWNSASLFHLGLSILLPAAVLVLFVIRRVAPKTKLRIGSLSVDQFASVTASFATAFYFLIMVNAFSIGAVVGFLGSLGLLTATVFAPWIPQLAPDFAGRHEIPAHPVARDAVPARPKTVRPAAAGTRAGEEVSESGSYASAAQYAAPAAAAPAGAAVPQPAGPEMKEARTGAGPAAAGVKAAASAAPASTVASGSASAAGTRAPAAAKKAGAAAKKPSVRTAPAVDAVAPGAADGEAMGIPDTEYTLAAAAVAAELKAGSQAGGPDQARTAAGAGQQGTGQPGAGKAGQPQAPVQAAVQAAGAQPAAAASGQVAGEADRQVAAKERASSGREPAAVKERVSQSGREPAAASAGAAPAAARAAGANGAATVALDTVSAARAAREEPISATRDNVPQDEETVYEAFWFAVGRTRPVYDENTGAAIFTLEPGAWILALQDRGDEFLVQHTDGRVGVLRDLTNIERA</sequence>
<dbReference type="RefSeq" id="WP_168484759.1">
    <property type="nucleotide sequence ID" value="NZ_JAAZSQ010000002.1"/>
</dbReference>
<feature type="transmembrane region" description="Helical" evidence="2">
    <location>
        <begin position="25"/>
        <end position="45"/>
    </location>
</feature>
<evidence type="ECO:0000313" key="4">
    <source>
        <dbReference type="Proteomes" id="UP000544090"/>
    </source>
</evidence>
<evidence type="ECO:0000256" key="1">
    <source>
        <dbReference type="SAM" id="MobiDB-lite"/>
    </source>
</evidence>
<keyword evidence="2" id="KW-1133">Transmembrane helix</keyword>
<dbReference type="EMBL" id="JAAZSQ010000002">
    <property type="protein sequence ID" value="NKX53401.1"/>
    <property type="molecule type" value="Genomic_DNA"/>
</dbReference>
<feature type="region of interest" description="Disordered" evidence="1">
    <location>
        <begin position="158"/>
        <end position="182"/>
    </location>
</feature>
<feature type="transmembrane region" description="Helical" evidence="2">
    <location>
        <begin position="57"/>
        <end position="77"/>
    </location>
</feature>
<feature type="transmembrane region" description="Helical" evidence="2">
    <location>
        <begin position="89"/>
        <end position="111"/>
    </location>
</feature>
<dbReference type="AlphaFoldDB" id="A0A7X6HAE0"/>
<accession>A0A7X6HAE0</accession>
<name>A0A7X6HAE0_9MICC</name>
<feature type="compositionally biased region" description="Basic and acidic residues" evidence="1">
    <location>
        <begin position="367"/>
        <end position="391"/>
    </location>
</feature>
<keyword evidence="2" id="KW-0812">Transmembrane</keyword>
<organism evidence="3 4">
    <name type="scientific">Arthrobacter mobilis</name>
    <dbReference type="NCBI Taxonomy" id="2724944"/>
    <lineage>
        <taxon>Bacteria</taxon>
        <taxon>Bacillati</taxon>
        <taxon>Actinomycetota</taxon>
        <taxon>Actinomycetes</taxon>
        <taxon>Micrococcales</taxon>
        <taxon>Micrococcaceae</taxon>
        <taxon>Arthrobacter</taxon>
    </lineage>
</organism>
<evidence type="ECO:0000313" key="3">
    <source>
        <dbReference type="EMBL" id="NKX53401.1"/>
    </source>
</evidence>
<feature type="compositionally biased region" description="Gly residues" evidence="1">
    <location>
        <begin position="326"/>
        <end position="337"/>
    </location>
</feature>
<feature type="region of interest" description="Disordered" evidence="1">
    <location>
        <begin position="311"/>
        <end position="403"/>
    </location>
</feature>
<gene>
    <name evidence="3" type="ORF">HGG74_02375</name>
</gene>
<keyword evidence="2" id="KW-0472">Membrane</keyword>
<feature type="compositionally biased region" description="Low complexity" evidence="1">
    <location>
        <begin position="338"/>
        <end position="366"/>
    </location>
</feature>
<keyword evidence="4" id="KW-1185">Reference proteome</keyword>
<evidence type="ECO:0000256" key="2">
    <source>
        <dbReference type="SAM" id="Phobius"/>
    </source>
</evidence>